<reference evidence="1" key="1">
    <citation type="journal article" date="2022" name="New Phytol.">
        <title>Evolutionary transition to the ectomycorrhizal habit in the genomes of a hyperdiverse lineage of mushroom-forming fungi.</title>
        <authorList>
            <person name="Looney B."/>
            <person name="Miyauchi S."/>
            <person name="Morin E."/>
            <person name="Drula E."/>
            <person name="Courty P.E."/>
            <person name="Kohler A."/>
            <person name="Kuo A."/>
            <person name="LaButti K."/>
            <person name="Pangilinan J."/>
            <person name="Lipzen A."/>
            <person name="Riley R."/>
            <person name="Andreopoulos W."/>
            <person name="He G."/>
            <person name="Johnson J."/>
            <person name="Nolan M."/>
            <person name="Tritt A."/>
            <person name="Barry K.W."/>
            <person name="Grigoriev I.V."/>
            <person name="Nagy L.G."/>
            <person name="Hibbett D."/>
            <person name="Henrissat B."/>
            <person name="Matheny P.B."/>
            <person name="Labbe J."/>
            <person name="Martin F.M."/>
        </authorList>
    </citation>
    <scope>NUCLEOTIDE SEQUENCE</scope>
    <source>
        <strain evidence="1">BPL690</strain>
    </source>
</reference>
<proteinExistence type="predicted"/>
<accession>A0AAD4M098</accession>
<sequence length="79" mass="8890">MAKLTPTWVRAPMKGTRARPCFYRACSYSHFPFSLSNLSLDQRSLPPPFSYTVHSFCGAPNVDMTALVNSRACAWSTWT</sequence>
<protein>
    <submittedName>
        <fullName evidence="1">Uncharacterized protein</fullName>
    </submittedName>
</protein>
<organism evidence="1 2">
    <name type="scientific">Multifurca ochricompacta</name>
    <dbReference type="NCBI Taxonomy" id="376703"/>
    <lineage>
        <taxon>Eukaryota</taxon>
        <taxon>Fungi</taxon>
        <taxon>Dikarya</taxon>
        <taxon>Basidiomycota</taxon>
        <taxon>Agaricomycotina</taxon>
        <taxon>Agaricomycetes</taxon>
        <taxon>Russulales</taxon>
        <taxon>Russulaceae</taxon>
        <taxon>Multifurca</taxon>
    </lineage>
</organism>
<name>A0AAD4M098_9AGAM</name>
<evidence type="ECO:0000313" key="2">
    <source>
        <dbReference type="Proteomes" id="UP001203297"/>
    </source>
</evidence>
<dbReference type="AlphaFoldDB" id="A0AAD4M098"/>
<dbReference type="EMBL" id="WTXG01000070">
    <property type="protein sequence ID" value="KAI0294670.1"/>
    <property type="molecule type" value="Genomic_DNA"/>
</dbReference>
<keyword evidence="2" id="KW-1185">Reference proteome</keyword>
<evidence type="ECO:0000313" key="1">
    <source>
        <dbReference type="EMBL" id="KAI0294670.1"/>
    </source>
</evidence>
<gene>
    <name evidence="1" type="ORF">B0F90DRAFT_1755450</name>
</gene>
<dbReference type="Proteomes" id="UP001203297">
    <property type="component" value="Unassembled WGS sequence"/>
</dbReference>
<comment type="caution">
    <text evidence="1">The sequence shown here is derived from an EMBL/GenBank/DDBJ whole genome shotgun (WGS) entry which is preliminary data.</text>
</comment>